<keyword evidence="5" id="KW-0539">Nucleus</keyword>
<evidence type="ECO:0000256" key="6">
    <source>
        <dbReference type="SAM" id="MobiDB-lite"/>
    </source>
</evidence>
<evidence type="ECO:0000259" key="7">
    <source>
        <dbReference type="PROSITE" id="PS50048"/>
    </source>
</evidence>
<evidence type="ECO:0000256" key="4">
    <source>
        <dbReference type="ARBA" id="ARBA00023163"/>
    </source>
</evidence>
<evidence type="ECO:0000256" key="3">
    <source>
        <dbReference type="ARBA" id="ARBA00023015"/>
    </source>
</evidence>
<evidence type="ECO:0000313" key="9">
    <source>
        <dbReference type="Proteomes" id="UP000696573"/>
    </source>
</evidence>
<dbReference type="InterPro" id="IPR001138">
    <property type="entry name" value="Zn2Cys6_DnaBD"/>
</dbReference>
<proteinExistence type="predicted"/>
<dbReference type="GO" id="GO:0005634">
    <property type="term" value="C:nucleus"/>
    <property type="evidence" value="ECO:0007669"/>
    <property type="project" value="UniProtKB-SubCell"/>
</dbReference>
<dbReference type="PROSITE" id="PS00463">
    <property type="entry name" value="ZN2_CY6_FUNGAL_1"/>
    <property type="match status" value="1"/>
</dbReference>
<dbReference type="PROSITE" id="PS50048">
    <property type="entry name" value="ZN2_CY6_FUNGAL_2"/>
    <property type="match status" value="1"/>
</dbReference>
<dbReference type="SUPFAM" id="SSF57701">
    <property type="entry name" value="Zn2/Cys6 DNA-binding domain"/>
    <property type="match status" value="1"/>
</dbReference>
<comment type="caution">
    <text evidence="8">The sequence shown here is derived from an EMBL/GenBank/DDBJ whole genome shotgun (WGS) entry which is preliminary data.</text>
</comment>
<feature type="region of interest" description="Disordered" evidence="6">
    <location>
        <begin position="136"/>
        <end position="186"/>
    </location>
</feature>
<keyword evidence="4" id="KW-0804">Transcription</keyword>
<dbReference type="InterPro" id="IPR007219">
    <property type="entry name" value="XnlR_reg_dom"/>
</dbReference>
<feature type="domain" description="Zn(2)-C6 fungal-type" evidence="7">
    <location>
        <begin position="41"/>
        <end position="71"/>
    </location>
</feature>
<dbReference type="GO" id="GO:0006351">
    <property type="term" value="P:DNA-templated transcription"/>
    <property type="evidence" value="ECO:0007669"/>
    <property type="project" value="InterPro"/>
</dbReference>
<dbReference type="CDD" id="cd00067">
    <property type="entry name" value="GAL4"/>
    <property type="match status" value="1"/>
</dbReference>
<dbReference type="Gene3D" id="4.10.240.10">
    <property type="entry name" value="Zn(2)-C6 fungal-type DNA-binding domain"/>
    <property type="match status" value="1"/>
</dbReference>
<gene>
    <name evidence="8" type="ORF">CRHIZ90672A_00004378</name>
</gene>
<evidence type="ECO:0000256" key="1">
    <source>
        <dbReference type="ARBA" id="ARBA00004123"/>
    </source>
</evidence>
<dbReference type="SMART" id="SM00066">
    <property type="entry name" value="GAL4"/>
    <property type="match status" value="1"/>
</dbReference>
<dbReference type="EMBL" id="CABFNQ020000645">
    <property type="protein sequence ID" value="CAH0020567.1"/>
    <property type="molecule type" value="Genomic_DNA"/>
</dbReference>
<feature type="compositionally biased region" description="Polar residues" evidence="6">
    <location>
        <begin position="136"/>
        <end position="151"/>
    </location>
</feature>
<accession>A0A9N9VC24</accession>
<dbReference type="SMART" id="SM00906">
    <property type="entry name" value="Fungal_trans"/>
    <property type="match status" value="1"/>
</dbReference>
<dbReference type="Pfam" id="PF00172">
    <property type="entry name" value="Zn_clus"/>
    <property type="match status" value="1"/>
</dbReference>
<organism evidence="8 9">
    <name type="scientific">Clonostachys rhizophaga</name>
    <dbReference type="NCBI Taxonomy" id="160324"/>
    <lineage>
        <taxon>Eukaryota</taxon>
        <taxon>Fungi</taxon>
        <taxon>Dikarya</taxon>
        <taxon>Ascomycota</taxon>
        <taxon>Pezizomycotina</taxon>
        <taxon>Sordariomycetes</taxon>
        <taxon>Hypocreomycetidae</taxon>
        <taxon>Hypocreales</taxon>
        <taxon>Bionectriaceae</taxon>
        <taxon>Clonostachys</taxon>
    </lineage>
</organism>
<evidence type="ECO:0000256" key="2">
    <source>
        <dbReference type="ARBA" id="ARBA00022723"/>
    </source>
</evidence>
<dbReference type="PANTHER" id="PTHR47338:SF4">
    <property type="entry name" value="ZN(II)2CYS6 TRANSCRIPTION FACTOR (EUROFUNG)"/>
    <property type="match status" value="1"/>
</dbReference>
<dbReference type="InterPro" id="IPR050815">
    <property type="entry name" value="TF_fung"/>
</dbReference>
<dbReference type="AlphaFoldDB" id="A0A9N9VC24"/>
<dbReference type="GO" id="GO:0000981">
    <property type="term" value="F:DNA-binding transcription factor activity, RNA polymerase II-specific"/>
    <property type="evidence" value="ECO:0007669"/>
    <property type="project" value="InterPro"/>
</dbReference>
<feature type="compositionally biased region" description="Low complexity" evidence="6">
    <location>
        <begin position="157"/>
        <end position="171"/>
    </location>
</feature>
<dbReference type="OrthoDB" id="424974at2759"/>
<keyword evidence="9" id="KW-1185">Reference proteome</keyword>
<dbReference type="InterPro" id="IPR036864">
    <property type="entry name" value="Zn2-C6_fun-type_DNA-bd_sf"/>
</dbReference>
<keyword evidence="2" id="KW-0479">Metal-binding</keyword>
<protein>
    <recommendedName>
        <fullName evidence="7">Zn(2)-C6 fungal-type domain-containing protein</fullName>
    </recommendedName>
</protein>
<dbReference type="PANTHER" id="PTHR47338">
    <property type="entry name" value="ZN(II)2CYS6 TRANSCRIPTION FACTOR (EUROFUNG)-RELATED"/>
    <property type="match status" value="1"/>
</dbReference>
<dbReference type="Pfam" id="PF04082">
    <property type="entry name" value="Fungal_trans"/>
    <property type="match status" value="1"/>
</dbReference>
<reference evidence="8" key="1">
    <citation type="submission" date="2021-10" db="EMBL/GenBank/DDBJ databases">
        <authorList>
            <person name="Piombo E."/>
        </authorList>
    </citation>
    <scope>NUCLEOTIDE SEQUENCE</scope>
</reference>
<keyword evidence="3" id="KW-0805">Transcription regulation</keyword>
<dbReference type="GO" id="GO:0008270">
    <property type="term" value="F:zinc ion binding"/>
    <property type="evidence" value="ECO:0007669"/>
    <property type="project" value="InterPro"/>
</dbReference>
<feature type="region of interest" description="Disordered" evidence="6">
    <location>
        <begin position="1"/>
        <end position="33"/>
    </location>
</feature>
<dbReference type="GO" id="GO:0003677">
    <property type="term" value="F:DNA binding"/>
    <property type="evidence" value="ECO:0007669"/>
    <property type="project" value="InterPro"/>
</dbReference>
<name>A0A9N9VC24_9HYPO</name>
<comment type="subcellular location">
    <subcellularLocation>
        <location evidence="1">Nucleus</location>
    </subcellularLocation>
</comment>
<evidence type="ECO:0000256" key="5">
    <source>
        <dbReference type="ARBA" id="ARBA00023242"/>
    </source>
</evidence>
<sequence>MMATSPQGEVHVRIASPTSEWTESTARRGSMSGAIRRIRQACTHCRHRKTKCSGEKPRCKNCQRVGRSCHYEPYSHTQPSSTSNTSQVTAFNSAKLPSSELHPELLKRINQIESQLALLSDQGSANSSMNFVTLDRMSQSPPTLNSENPSINVVPGPRRASSSSPQRRLSQGATYKPEPNSDSPDAVRFSTLPPHSVVQSLVDTYFQHAYNQPYSYFQEESFREKLAYGLLPKCLIFAVLASALRFSDNPYFKWAKQQATEAYAREAWLSVLNDHMTAENCPNVHVAQTTNILAIIDFTAGRTSSGWLKIGLSVRIAQDLELMEEPSSTFSIVEQEERRRTFWSIYLLDKLVSCGRSRPPAIADEDCRLSLPCDEEAFRQGSLQKTATLYQVSNWTADSDRVGGNFALTILAASALGRCARYVLHQRDADESAPWDQRSEFASINTYLLLVSHHLRVESTSVDDIAQAHMKPDGSLDYQDAAHVVFSFAVFHLCYCLLNHPILLRLRVQKMSYRVPPNFLRRSLHTSCEHASNAIELVHKASAAGFPIRPSFYAYATTVAGSIIMMAARSGEQRSIQMAAELQEKNQQALMILEEMGRVWEHASKMHIQLLLFDASDVASAINLDANATADLNPGLEEVLWPIVDYGLMCGSLAGKKSSAKPLQQSLFDDDANCFPAIDLSEDIQPIEGFMDPATEADHLMAPEFSMPNLEYII</sequence>
<dbReference type="Proteomes" id="UP000696573">
    <property type="component" value="Unassembled WGS sequence"/>
</dbReference>
<evidence type="ECO:0000313" key="8">
    <source>
        <dbReference type="EMBL" id="CAH0020567.1"/>
    </source>
</evidence>
<dbReference type="CDD" id="cd12148">
    <property type="entry name" value="fungal_TF_MHR"/>
    <property type="match status" value="1"/>
</dbReference>